<dbReference type="GO" id="GO:0005886">
    <property type="term" value="C:plasma membrane"/>
    <property type="evidence" value="ECO:0007669"/>
    <property type="project" value="TreeGrafter"/>
</dbReference>
<evidence type="ECO:0000256" key="3">
    <source>
        <dbReference type="ARBA" id="ARBA00022553"/>
    </source>
</evidence>
<accession>N1MVY4</accession>
<dbReference type="PRINTS" id="PR00344">
    <property type="entry name" value="BCTRLSENSOR"/>
</dbReference>
<dbReference type="SUPFAM" id="SSF47384">
    <property type="entry name" value="Homodimeric domain of signal transducing histidine kinase"/>
    <property type="match status" value="1"/>
</dbReference>
<dbReference type="CDD" id="cd00075">
    <property type="entry name" value="HATPase"/>
    <property type="match status" value="1"/>
</dbReference>
<evidence type="ECO:0000256" key="5">
    <source>
        <dbReference type="ARBA" id="ARBA00022777"/>
    </source>
</evidence>
<dbReference type="SMART" id="SM00387">
    <property type="entry name" value="HATPase_c"/>
    <property type="match status" value="1"/>
</dbReference>
<dbReference type="Proteomes" id="UP000013201">
    <property type="component" value="Unassembled WGS sequence"/>
</dbReference>
<reference evidence="7 8" key="1">
    <citation type="submission" date="2013-03" db="EMBL/GenBank/DDBJ databases">
        <authorList>
            <person name="Le V."/>
        </authorList>
    </citation>
    <scope>NUCLEOTIDE SEQUENCE [LARGE SCALE GENOMIC DNA]</scope>
    <source>
        <strain evidence="7 8">BiD32</strain>
    </source>
</reference>
<keyword evidence="4" id="KW-0808">Transferase</keyword>
<sequence>MRSALNASLSPLTAATMTLLLVRDGSFANATAVQDGHPAMTLIKRMWGSSVSPSEESPYTAYRLDSSEGFEGAILFEYGSSPPPGRAFMSALANLVALAVERASLSESNAEVRAQTRTEELKTALLSSVSHDFRTPLTAISASASSLIDFREQFDAAAAARLLRRIVDECERLNRYTANLLEMSRLEAGQSLARRQTLEIMETLTAIIQRVRPRAGNRHIERHLGDGHLLVSVDAAMFELVLINLLDNAILYSEVGTRITVEACRNENWCTISIADEGWGIPEADLERVFTRFYRVPRSEPSPRGSGLGLAIARGFVEALGGRIGAQSPGPSGRGTVITISLPLAEETPPP</sequence>
<keyword evidence="7" id="KW-0813">Transport</keyword>
<organism evidence="7 8">
    <name type="scientific">Sphingobium indicum BiD32</name>
    <dbReference type="NCBI Taxonomy" id="1301087"/>
    <lineage>
        <taxon>Bacteria</taxon>
        <taxon>Pseudomonadati</taxon>
        <taxon>Pseudomonadota</taxon>
        <taxon>Alphaproteobacteria</taxon>
        <taxon>Sphingomonadales</taxon>
        <taxon>Sphingomonadaceae</taxon>
        <taxon>Sphingobium</taxon>
    </lineage>
</organism>
<dbReference type="GO" id="GO:0000155">
    <property type="term" value="F:phosphorelay sensor kinase activity"/>
    <property type="evidence" value="ECO:0007669"/>
    <property type="project" value="InterPro"/>
</dbReference>
<reference evidence="8" key="2">
    <citation type="submission" date="2013-04" db="EMBL/GenBank/DDBJ databases">
        <title>Bisphenol A degrading Sphingobium sp. strain BiD32.</title>
        <authorList>
            <person name="Nielsen J.L."/>
            <person name="Zhou N.A."/>
            <person name="Kjeldal H."/>
        </authorList>
    </citation>
    <scope>NUCLEOTIDE SEQUENCE [LARGE SCALE GENOMIC DNA]</scope>
    <source>
        <strain evidence="8">BiD32</strain>
    </source>
</reference>
<evidence type="ECO:0000259" key="6">
    <source>
        <dbReference type="PROSITE" id="PS50109"/>
    </source>
</evidence>
<comment type="catalytic activity">
    <reaction evidence="1">
        <text>ATP + protein L-histidine = ADP + protein N-phospho-L-histidine.</text>
        <dbReference type="EC" id="2.7.13.3"/>
    </reaction>
</comment>
<dbReference type="InterPro" id="IPR003661">
    <property type="entry name" value="HisK_dim/P_dom"/>
</dbReference>
<evidence type="ECO:0000256" key="4">
    <source>
        <dbReference type="ARBA" id="ARBA00022679"/>
    </source>
</evidence>
<dbReference type="InterPro" id="IPR005467">
    <property type="entry name" value="His_kinase_dom"/>
</dbReference>
<proteinExistence type="predicted"/>
<dbReference type="Gene3D" id="3.30.565.10">
    <property type="entry name" value="Histidine kinase-like ATPase, C-terminal domain"/>
    <property type="match status" value="1"/>
</dbReference>
<keyword evidence="8" id="KW-1185">Reference proteome</keyword>
<dbReference type="PANTHER" id="PTHR45569:SF1">
    <property type="entry name" value="SENSOR PROTEIN KDPD"/>
    <property type="match status" value="1"/>
</dbReference>
<dbReference type="PANTHER" id="PTHR45569">
    <property type="entry name" value="SENSOR PROTEIN KDPD"/>
    <property type="match status" value="1"/>
</dbReference>
<dbReference type="InterPro" id="IPR036097">
    <property type="entry name" value="HisK_dim/P_sf"/>
</dbReference>
<dbReference type="InterPro" id="IPR003594">
    <property type="entry name" value="HATPase_dom"/>
</dbReference>
<dbReference type="SMART" id="SM00388">
    <property type="entry name" value="HisKA"/>
    <property type="match status" value="1"/>
</dbReference>
<keyword evidence="7" id="KW-0407">Ion channel</keyword>
<dbReference type="Gene3D" id="1.10.287.130">
    <property type="match status" value="1"/>
</dbReference>
<evidence type="ECO:0000256" key="1">
    <source>
        <dbReference type="ARBA" id="ARBA00000085"/>
    </source>
</evidence>
<name>N1MVY4_9SPHN</name>
<dbReference type="EMBL" id="CAVK010000223">
    <property type="protein sequence ID" value="CCW19712.1"/>
    <property type="molecule type" value="Genomic_DNA"/>
</dbReference>
<keyword evidence="3" id="KW-0597">Phosphoprotein</keyword>
<dbReference type="InterPro" id="IPR004358">
    <property type="entry name" value="Sig_transdc_His_kin-like_C"/>
</dbReference>
<dbReference type="GO" id="GO:0034220">
    <property type="term" value="P:monoatomic ion transmembrane transport"/>
    <property type="evidence" value="ECO:0007669"/>
    <property type="project" value="UniProtKB-KW"/>
</dbReference>
<dbReference type="OrthoDB" id="9806130at2"/>
<gene>
    <name evidence="7" type="ORF">EBBID32_40820</name>
</gene>
<feature type="domain" description="Histidine kinase" evidence="6">
    <location>
        <begin position="128"/>
        <end position="346"/>
    </location>
</feature>
<dbReference type="Pfam" id="PF00512">
    <property type="entry name" value="HisKA"/>
    <property type="match status" value="1"/>
</dbReference>
<evidence type="ECO:0000313" key="7">
    <source>
        <dbReference type="EMBL" id="CCW19712.1"/>
    </source>
</evidence>
<dbReference type="EC" id="2.7.13.3" evidence="2"/>
<dbReference type="PROSITE" id="PS50109">
    <property type="entry name" value="HIS_KIN"/>
    <property type="match status" value="1"/>
</dbReference>
<dbReference type="AlphaFoldDB" id="N1MVY4"/>
<keyword evidence="7" id="KW-0406">Ion transport</keyword>
<dbReference type="InterPro" id="IPR052023">
    <property type="entry name" value="Histidine_kinase_KdpD"/>
</dbReference>
<dbReference type="Pfam" id="PF02518">
    <property type="entry name" value="HATPase_c"/>
    <property type="match status" value="1"/>
</dbReference>
<dbReference type="SUPFAM" id="SSF55874">
    <property type="entry name" value="ATPase domain of HSP90 chaperone/DNA topoisomerase II/histidine kinase"/>
    <property type="match status" value="1"/>
</dbReference>
<protein>
    <recommendedName>
        <fullName evidence="2">histidine kinase</fullName>
        <ecNumber evidence="2">2.7.13.3</ecNumber>
    </recommendedName>
</protein>
<dbReference type="InterPro" id="IPR036890">
    <property type="entry name" value="HATPase_C_sf"/>
</dbReference>
<comment type="caution">
    <text evidence="7">The sequence shown here is derived from an EMBL/GenBank/DDBJ whole genome shotgun (WGS) entry which is preliminary data.</text>
</comment>
<dbReference type="FunFam" id="3.30.565.10:FF:000006">
    <property type="entry name" value="Sensor histidine kinase WalK"/>
    <property type="match status" value="1"/>
</dbReference>
<evidence type="ECO:0000313" key="8">
    <source>
        <dbReference type="Proteomes" id="UP000013201"/>
    </source>
</evidence>
<dbReference type="CDD" id="cd00082">
    <property type="entry name" value="HisKA"/>
    <property type="match status" value="1"/>
</dbReference>
<evidence type="ECO:0000256" key="2">
    <source>
        <dbReference type="ARBA" id="ARBA00012438"/>
    </source>
</evidence>
<keyword evidence="5 7" id="KW-0418">Kinase</keyword>